<dbReference type="Proteomes" id="UP000291822">
    <property type="component" value="Unassembled WGS sequence"/>
</dbReference>
<evidence type="ECO:0000256" key="1">
    <source>
        <dbReference type="SAM" id="SignalP"/>
    </source>
</evidence>
<sequence>MLGRSALAFALLAGFSTAHAQQQPLREVFASRLQQRVNGVMAMMGYVQTPDVTSGSLHISDGTTDNPSFNNTSLGGGFTWSRDFPLYLEGTAGYARYDPKFIASDGIEERWVPAKWNSFVATVGVGWDVHLAEELVLRPIAMGSYGRVVSDVTFGVRFVNDNFDKNIDFLAHGRLESTGLGGSLMLDYEHYREKYEIDVELRYTNIYMHSTGDTAPAVRGHARNENANLWARWRAPTGMHALGRPVRYVLEFAHTNYFGQYVDALNLQHLTSFGIGLELDTSKYHPLWISRARAVMRYVTGPNVEGWSLGLAVTFD</sequence>
<feature type="signal peptide" evidence="1">
    <location>
        <begin position="1"/>
        <end position="20"/>
    </location>
</feature>
<evidence type="ECO:0000313" key="2">
    <source>
        <dbReference type="EMBL" id="TCI13835.1"/>
    </source>
</evidence>
<protein>
    <recommendedName>
        <fullName evidence="4">Autotransporter outer membrane beta-barrel domain-containing protein</fullName>
    </recommendedName>
</protein>
<gene>
    <name evidence="2" type="ORF">EZM97_06155</name>
</gene>
<evidence type="ECO:0008006" key="4">
    <source>
        <dbReference type="Google" id="ProtNLM"/>
    </source>
</evidence>
<dbReference type="InterPro" id="IPR036709">
    <property type="entry name" value="Autotransporte_beta_dom_sf"/>
</dbReference>
<keyword evidence="1" id="KW-0732">Signal</keyword>
<dbReference type="Gene3D" id="2.40.128.130">
    <property type="entry name" value="Autotransporter beta-domain"/>
    <property type="match status" value="1"/>
</dbReference>
<name>A0A4R0YWI5_9GAMM</name>
<organism evidence="2 3">
    <name type="scientific">Dyella soli</name>
    <dbReference type="NCBI Taxonomy" id="522319"/>
    <lineage>
        <taxon>Bacteria</taxon>
        <taxon>Pseudomonadati</taxon>
        <taxon>Pseudomonadota</taxon>
        <taxon>Gammaproteobacteria</taxon>
        <taxon>Lysobacterales</taxon>
        <taxon>Rhodanobacteraceae</taxon>
        <taxon>Dyella</taxon>
    </lineage>
</organism>
<comment type="caution">
    <text evidence="2">The sequence shown here is derived from an EMBL/GenBank/DDBJ whole genome shotgun (WGS) entry which is preliminary data.</text>
</comment>
<evidence type="ECO:0000313" key="3">
    <source>
        <dbReference type="Proteomes" id="UP000291822"/>
    </source>
</evidence>
<keyword evidence="3" id="KW-1185">Reference proteome</keyword>
<dbReference type="AlphaFoldDB" id="A0A4R0YWI5"/>
<reference evidence="2 3" key="1">
    <citation type="submission" date="2019-02" db="EMBL/GenBank/DDBJ databases">
        <title>Dyella amyloliquefaciens sp. nov., isolated from forest soil.</title>
        <authorList>
            <person name="Gao Z.-H."/>
            <person name="Qiu L.-H."/>
        </authorList>
    </citation>
    <scope>NUCLEOTIDE SEQUENCE [LARGE SCALE GENOMIC DNA]</scope>
    <source>
        <strain evidence="2 3">KACC 12747</strain>
    </source>
</reference>
<dbReference type="SUPFAM" id="SSF103515">
    <property type="entry name" value="Autotransporter"/>
    <property type="match status" value="1"/>
</dbReference>
<accession>A0A4R0YWI5</accession>
<proteinExistence type="predicted"/>
<feature type="chain" id="PRO_5020549402" description="Autotransporter outer membrane beta-barrel domain-containing protein" evidence="1">
    <location>
        <begin position="21"/>
        <end position="316"/>
    </location>
</feature>
<dbReference type="EMBL" id="SJTG01000001">
    <property type="protein sequence ID" value="TCI13835.1"/>
    <property type="molecule type" value="Genomic_DNA"/>
</dbReference>